<name>A0A8R2C6U3_BOMMO</name>
<dbReference type="EnsemblMetazoa" id="XM_012692059.3">
    <property type="protein sequence ID" value="XP_012547513.3"/>
    <property type="gene ID" value="LOC105841957"/>
</dbReference>
<sequence length="682" mass="77662">MKHKYSLAIAIAVLKTKPENVTTDEHLANIKQKINSDDADDDDDVTVCSDDFVFDVNDPSASLVDIKNDGPSRIDDTLRSSNETYCESGLRETANDNKQSDHGNITDQRILDSLVITNELTSDDVVVINNRKCDDTTTLKCIDGKIRELANENSSVAAPISKEINNAMIIEENNRDSDNVTSEHQVFDAPAFQNDRIEVGLQNNFIYPQKQNEEFLSDVLRTLNELDNTRDDYLSQSTFHESSQDRVPSQSEDPSHCAQNPNEEFISRCAKKTKCINLIDSQETIICSLPESFNHYSQSQTQNFVIGEKLIQNIDTRNKNRQIDVTLCDNNKEFINQNNDVTDCLFSSTDSSNQRTASPNKNSSNATIDFQFNEAIIGDNEKFIRSNNKNGDSDSMKAQKEAVPFKVIGEINKVKTFLQKRDSRRLGDGYSSDSGYKSDWPIKLNVTQQSGSWLNQAGHCLYSHIISCSLQPTTEDITNEVSQVLGDLIDRLHEEELYPEFLEELLNYVELTIKRIYEDNDFDNILLNKDEKIQRIILLCGSMHVKKYTIDRLLDCLNDLYEKLNLDETEIKHINLIENACYVFHLLELIISKYMKKRNLFSQSSSQSQDDERSLKKSSITEIWRKKWIPNYGDVVSTSDVTEKVCIEIRCSEVLNKIVVGCMDGYSLLSYSALKCFNLLQP</sequence>
<organism evidence="2 3">
    <name type="scientific">Bombyx mori</name>
    <name type="common">Silk moth</name>
    <dbReference type="NCBI Taxonomy" id="7091"/>
    <lineage>
        <taxon>Eukaryota</taxon>
        <taxon>Metazoa</taxon>
        <taxon>Ecdysozoa</taxon>
        <taxon>Arthropoda</taxon>
        <taxon>Hexapoda</taxon>
        <taxon>Insecta</taxon>
        <taxon>Pterygota</taxon>
        <taxon>Neoptera</taxon>
        <taxon>Endopterygota</taxon>
        <taxon>Lepidoptera</taxon>
        <taxon>Glossata</taxon>
        <taxon>Ditrysia</taxon>
        <taxon>Bombycoidea</taxon>
        <taxon>Bombycidae</taxon>
        <taxon>Bombycinae</taxon>
        <taxon>Bombyx</taxon>
    </lineage>
</organism>
<accession>A0A8R2C6U3</accession>
<proteinExistence type="predicted"/>
<feature type="region of interest" description="Disordered" evidence="1">
    <location>
        <begin position="237"/>
        <end position="260"/>
    </location>
</feature>
<reference evidence="2" key="2">
    <citation type="submission" date="2022-06" db="UniProtKB">
        <authorList>
            <consortium name="EnsemblMetazoa"/>
        </authorList>
    </citation>
    <scope>IDENTIFICATION</scope>
    <source>
        <strain evidence="2">p50T (Dazao)</strain>
    </source>
</reference>
<evidence type="ECO:0000313" key="3">
    <source>
        <dbReference type="Proteomes" id="UP000005204"/>
    </source>
</evidence>
<reference evidence="3" key="1">
    <citation type="journal article" date="2008" name="Insect Biochem. Mol. Biol.">
        <title>The genome of a lepidopteran model insect, the silkworm Bombyx mori.</title>
        <authorList>
            <consortium name="International Silkworm Genome Consortium"/>
        </authorList>
    </citation>
    <scope>NUCLEOTIDE SEQUENCE [LARGE SCALE GENOMIC DNA]</scope>
    <source>
        <strain evidence="3">p50T</strain>
    </source>
</reference>
<dbReference type="Proteomes" id="UP000005204">
    <property type="component" value="Unassembled WGS sequence"/>
</dbReference>
<keyword evidence="3" id="KW-1185">Reference proteome</keyword>
<protein>
    <submittedName>
        <fullName evidence="2">Uncharacterized protein</fullName>
    </submittedName>
</protein>
<evidence type="ECO:0000313" key="2">
    <source>
        <dbReference type="EnsemblMetazoa" id="XP_012547513.3"/>
    </source>
</evidence>
<evidence type="ECO:0000256" key="1">
    <source>
        <dbReference type="SAM" id="MobiDB-lite"/>
    </source>
</evidence>
<dbReference type="AlphaFoldDB" id="A0A8R2C6U3"/>